<reference evidence="1" key="2">
    <citation type="submission" date="2020-09" db="EMBL/GenBank/DDBJ databases">
        <authorList>
            <person name="Sun Q."/>
            <person name="Zhou Y."/>
        </authorList>
    </citation>
    <scope>NUCLEOTIDE SEQUENCE</scope>
    <source>
        <strain evidence="1">CGMCC 1.12160</strain>
    </source>
</reference>
<dbReference type="EMBL" id="BMEM01000003">
    <property type="protein sequence ID" value="GGF53698.1"/>
    <property type="molecule type" value="Genomic_DNA"/>
</dbReference>
<dbReference type="Proteomes" id="UP000605670">
    <property type="component" value="Unassembled WGS sequence"/>
</dbReference>
<keyword evidence="2" id="KW-1185">Reference proteome</keyword>
<gene>
    <name evidence="1" type="ORF">GCM10011366_21930</name>
</gene>
<comment type="caution">
    <text evidence="1">The sequence shown here is derived from an EMBL/GenBank/DDBJ whole genome shotgun (WGS) entry which is preliminary data.</text>
</comment>
<sequence length="186" mass="20080">MGAVRGPWPSLLAGMALAALVGWVSVCVDVVAHPELDETEVVDAAYLIGPAETRIEETLALVDTGVAPLLMATTSVNAETDESYATGHCGLQAGGYRVECVVPEPYSTRGEARLLGREAEEQQWERVAVVTSRPHAARTRLLMERCADAEVLVWAVGREPGSWRGWALSSVYESAAWVKTQVVRDC</sequence>
<evidence type="ECO:0008006" key="3">
    <source>
        <dbReference type="Google" id="ProtNLM"/>
    </source>
</evidence>
<reference evidence="1" key="1">
    <citation type="journal article" date="2014" name="Int. J. Syst. Evol. Microbiol.">
        <title>Complete genome sequence of Corynebacterium casei LMG S-19264T (=DSM 44701T), isolated from a smear-ripened cheese.</title>
        <authorList>
            <consortium name="US DOE Joint Genome Institute (JGI-PGF)"/>
            <person name="Walter F."/>
            <person name="Albersmeier A."/>
            <person name="Kalinowski J."/>
            <person name="Ruckert C."/>
        </authorList>
    </citation>
    <scope>NUCLEOTIDE SEQUENCE</scope>
    <source>
        <strain evidence="1">CGMCC 1.12160</strain>
    </source>
</reference>
<name>A0A917F7M4_9MICO</name>
<proteinExistence type="predicted"/>
<evidence type="ECO:0000313" key="1">
    <source>
        <dbReference type="EMBL" id="GGF53698.1"/>
    </source>
</evidence>
<accession>A0A917F7M4</accession>
<dbReference type="AlphaFoldDB" id="A0A917F7M4"/>
<evidence type="ECO:0000313" key="2">
    <source>
        <dbReference type="Proteomes" id="UP000605670"/>
    </source>
</evidence>
<organism evidence="1 2">
    <name type="scientific">Ornithinimicrobium tianjinense</name>
    <dbReference type="NCBI Taxonomy" id="1195761"/>
    <lineage>
        <taxon>Bacteria</taxon>
        <taxon>Bacillati</taxon>
        <taxon>Actinomycetota</taxon>
        <taxon>Actinomycetes</taxon>
        <taxon>Micrococcales</taxon>
        <taxon>Ornithinimicrobiaceae</taxon>
        <taxon>Ornithinimicrobium</taxon>
    </lineage>
</organism>
<protein>
    <recommendedName>
        <fullName evidence="3">DUF218 domain-containing protein</fullName>
    </recommendedName>
</protein>